<dbReference type="EMBL" id="CP032695">
    <property type="protein sequence ID" value="AYG62784.1"/>
    <property type="molecule type" value="Genomic_DNA"/>
</dbReference>
<geneLocation type="plasmid" evidence="2">
    <name>prccge525c</name>
</geneLocation>
<sequence>MAARKSTFGLTLPFDEQVVSDAGGGFGTAIAAAFAPDDTKDEIAVGRHWLAFDDPRLEPRP</sequence>
<dbReference type="AlphaFoldDB" id="A0A387G389"/>
<name>A0A387G389_9HYPH</name>
<dbReference type="RefSeq" id="WP_120707696.1">
    <property type="nucleotide sequence ID" value="NZ_CP032695.1"/>
</dbReference>
<protein>
    <submittedName>
        <fullName evidence="1">Uncharacterized protein</fullName>
    </submittedName>
</protein>
<dbReference type="KEGG" id="rjg:CCGE525_29050"/>
<accession>A0A387G389</accession>
<reference evidence="1 2" key="1">
    <citation type="submission" date="2018-10" db="EMBL/GenBank/DDBJ databases">
        <title>Rhizobium etli, R. leguminosarum and a new Rhizobium genospecies from Phaseolus dumosus.</title>
        <authorList>
            <person name="Ramirez-Puebla S.T."/>
            <person name="Rogel-Hernandez M.A."/>
            <person name="Guerrero G."/>
            <person name="Ormeno-Orrillo E."/>
            <person name="Martinez-Romero J.C."/>
            <person name="Negrete-Yankelevich S."/>
            <person name="Martinez-Romero E."/>
        </authorList>
    </citation>
    <scope>NUCLEOTIDE SEQUENCE [LARGE SCALE GENOMIC DNA]</scope>
    <source>
        <strain evidence="1 2">CCGE525</strain>
        <plasmid evidence="2">prccge525c</plasmid>
    </source>
</reference>
<gene>
    <name evidence="1" type="ORF">CCGE525_29050</name>
</gene>
<organism evidence="1 2">
    <name type="scientific">Rhizobium jaguaris</name>
    <dbReference type="NCBI Taxonomy" id="1312183"/>
    <lineage>
        <taxon>Bacteria</taxon>
        <taxon>Pseudomonadati</taxon>
        <taxon>Pseudomonadota</taxon>
        <taxon>Alphaproteobacteria</taxon>
        <taxon>Hyphomicrobiales</taxon>
        <taxon>Rhizobiaceae</taxon>
        <taxon>Rhizobium/Agrobacterium group</taxon>
        <taxon>Rhizobium</taxon>
    </lineage>
</organism>
<keyword evidence="1" id="KW-0614">Plasmid</keyword>
<keyword evidence="2" id="KW-1185">Reference proteome</keyword>
<dbReference type="Proteomes" id="UP000282195">
    <property type="component" value="Plasmid pRCCGE525c"/>
</dbReference>
<evidence type="ECO:0000313" key="1">
    <source>
        <dbReference type="EMBL" id="AYG62784.1"/>
    </source>
</evidence>
<evidence type="ECO:0000313" key="2">
    <source>
        <dbReference type="Proteomes" id="UP000282195"/>
    </source>
</evidence>
<proteinExistence type="predicted"/>